<organism evidence="2">
    <name type="scientific">freshwater metagenome</name>
    <dbReference type="NCBI Taxonomy" id="449393"/>
    <lineage>
        <taxon>unclassified sequences</taxon>
        <taxon>metagenomes</taxon>
        <taxon>ecological metagenomes</taxon>
    </lineage>
</organism>
<evidence type="ECO:0000313" key="2">
    <source>
        <dbReference type="EMBL" id="CAB4763938.1"/>
    </source>
</evidence>
<reference evidence="2" key="1">
    <citation type="submission" date="2020-05" db="EMBL/GenBank/DDBJ databases">
        <authorList>
            <person name="Chiriac C."/>
            <person name="Salcher M."/>
            <person name="Ghai R."/>
            <person name="Kavagutti S V."/>
        </authorList>
    </citation>
    <scope>NUCLEOTIDE SEQUENCE</scope>
</reference>
<feature type="transmembrane region" description="Helical" evidence="1">
    <location>
        <begin position="12"/>
        <end position="30"/>
    </location>
</feature>
<dbReference type="EMBL" id="CAEZZK010000161">
    <property type="protein sequence ID" value="CAB4763938.1"/>
    <property type="molecule type" value="Genomic_DNA"/>
</dbReference>
<feature type="transmembrane region" description="Helical" evidence="1">
    <location>
        <begin position="381"/>
        <end position="399"/>
    </location>
</feature>
<accession>A0A6J6UXZ1</accession>
<sequence length="415" mass="46654">MALLKTEFKKPMYWTATWILTSINFLIFIVSRSQFWITHPGQAWLAAGATQDRTYLASEFERNLSCYQPLTCLRSGGAFISQFLINATTEFADLGGANLNVGQKAAVFLLVGMLWRILCVGIFLISISRLFMSLKASLLLTNTLLFVLSGLPLWTLGRILMNMPLGFNNAFITRANDAFYWMSYQELFFYDFGFIAVIPLTIFALTKYEVMSRASSQLLIVIGFLLATFYEAFVPLIFLSSIFFVWKYKRKIDLRLLWLVVGQAFWTLARAYSIRFFESSDPSSIYFKDTSLLSVLRIFSSKGMANTKDSLPSIAIQLMIVMFVAISIGFVGAIISIVLKIRMPISLRNKNAVNSVALATVIMIAGAYLTPKLVELGRQSLGISVALVIFGFVTTQNMIDKFQVKRNPSNLTSTQ</sequence>
<proteinExistence type="predicted"/>
<dbReference type="AlphaFoldDB" id="A0A6J6UXZ1"/>
<feature type="transmembrane region" description="Helical" evidence="1">
    <location>
        <begin position="351"/>
        <end position="369"/>
    </location>
</feature>
<evidence type="ECO:0000256" key="1">
    <source>
        <dbReference type="SAM" id="Phobius"/>
    </source>
</evidence>
<gene>
    <name evidence="2" type="ORF">UFOPK2855_00848</name>
</gene>
<feature type="transmembrane region" description="Helical" evidence="1">
    <location>
        <begin position="187"/>
        <end position="206"/>
    </location>
</feature>
<keyword evidence="1" id="KW-1133">Transmembrane helix</keyword>
<feature type="transmembrane region" description="Helical" evidence="1">
    <location>
        <begin position="314"/>
        <end position="339"/>
    </location>
</feature>
<protein>
    <submittedName>
        <fullName evidence="2">Unannotated protein</fullName>
    </submittedName>
</protein>
<keyword evidence="1" id="KW-0812">Transmembrane</keyword>
<keyword evidence="1" id="KW-0472">Membrane</keyword>
<name>A0A6J6UXZ1_9ZZZZ</name>
<feature type="transmembrane region" description="Helical" evidence="1">
    <location>
        <begin position="105"/>
        <end position="127"/>
    </location>
</feature>
<feature type="transmembrane region" description="Helical" evidence="1">
    <location>
        <begin position="139"/>
        <end position="161"/>
    </location>
</feature>
<feature type="transmembrane region" description="Helical" evidence="1">
    <location>
        <begin position="218"/>
        <end position="244"/>
    </location>
</feature>